<evidence type="ECO:0000313" key="12">
    <source>
        <dbReference type="EMBL" id="ACZ39190.1"/>
    </source>
</evidence>
<keyword evidence="11" id="KW-0915">Sodium</keyword>
<protein>
    <recommendedName>
        <fullName evidence="11">Fluoride-specific ion channel FluC</fullName>
    </recommendedName>
</protein>
<evidence type="ECO:0000256" key="4">
    <source>
        <dbReference type="ARBA" id="ARBA00022692"/>
    </source>
</evidence>
<keyword evidence="7 11" id="KW-0472">Membrane</keyword>
<keyword evidence="6 11" id="KW-0406">Ion transport</keyword>
<reference evidence="12 13" key="2">
    <citation type="journal article" date="2010" name="Stand. Genomic Sci.">
        <title>Complete genome sequence of Desulfohalobium retbaense type strain (HR(100)).</title>
        <authorList>
            <person name="Spring S."/>
            <person name="Nolan M."/>
            <person name="Lapidus A."/>
            <person name="Glavina Del Rio T."/>
            <person name="Copeland A."/>
            <person name="Tice H."/>
            <person name="Cheng J.F."/>
            <person name="Lucas S."/>
            <person name="Land M."/>
            <person name="Chen F."/>
            <person name="Bruce D."/>
            <person name="Goodwin L."/>
            <person name="Pitluck S."/>
            <person name="Ivanova N."/>
            <person name="Mavromatis K."/>
            <person name="Mikhailova N."/>
            <person name="Pati A."/>
            <person name="Chen A."/>
            <person name="Palaniappan K."/>
            <person name="Hauser L."/>
            <person name="Chang Y.J."/>
            <person name="Jeffries C.D."/>
            <person name="Munk C."/>
            <person name="Kiss H."/>
            <person name="Chain P."/>
            <person name="Han C."/>
            <person name="Brettin T."/>
            <person name="Detter J.C."/>
            <person name="Schuler E."/>
            <person name="Goker M."/>
            <person name="Rohde M."/>
            <person name="Bristow J."/>
            <person name="Eisen J.A."/>
            <person name="Markowitz V."/>
            <person name="Hugenholtz P."/>
            <person name="Kyrpides N.C."/>
            <person name="Klenk H.P."/>
        </authorList>
    </citation>
    <scope>NUCLEOTIDE SEQUENCE [LARGE SCALE GENOMIC DNA]</scope>
    <source>
        <strain evidence="13">ATCC 49802 / DSM 20745 / S 6022</strain>
    </source>
</reference>
<comment type="subcellular location">
    <subcellularLocation>
        <location evidence="1 11">Cell membrane</location>
        <topology evidence="1 11">Multi-pass membrane protein</topology>
    </subcellularLocation>
</comment>
<keyword evidence="11" id="KW-0479">Metal-binding</keyword>
<dbReference type="eggNOG" id="COG0239">
    <property type="taxonomic scope" value="Bacteria"/>
</dbReference>
<name>D1C4M3_SPHTD</name>
<dbReference type="GO" id="GO:0046872">
    <property type="term" value="F:metal ion binding"/>
    <property type="evidence" value="ECO:0007669"/>
    <property type="project" value="UniProtKB-KW"/>
</dbReference>
<comment type="similarity">
    <text evidence="9 11">Belongs to the fluoride channel Fluc/FEX (TC 1.A.43) family.</text>
</comment>
<evidence type="ECO:0000256" key="11">
    <source>
        <dbReference type="HAMAP-Rule" id="MF_00454"/>
    </source>
</evidence>
<dbReference type="InterPro" id="IPR003691">
    <property type="entry name" value="FluC"/>
</dbReference>
<sequence length="124" mass="13097">MMQFLWVALGGAFGAVARFGVSEWAAARWGTHFPYGTLVVNLSGSFLLGLVLTLAAERVALPGEVRLLTTTGFMGAYTTFSTFSWETARLFAGGGHWHAVLNVVVSVLGGLLAVLLGILVARAI</sequence>
<comment type="catalytic activity">
    <reaction evidence="10">
        <text>fluoride(in) = fluoride(out)</text>
        <dbReference type="Rhea" id="RHEA:76159"/>
        <dbReference type="ChEBI" id="CHEBI:17051"/>
    </reaction>
    <physiologicalReaction direction="left-to-right" evidence="10">
        <dbReference type="Rhea" id="RHEA:76160"/>
    </physiologicalReaction>
</comment>
<feature type="transmembrane region" description="Helical" evidence="11">
    <location>
        <begin position="97"/>
        <end position="121"/>
    </location>
</feature>
<dbReference type="EMBL" id="CP001823">
    <property type="protein sequence ID" value="ACZ39190.1"/>
    <property type="molecule type" value="Genomic_DNA"/>
</dbReference>
<evidence type="ECO:0000256" key="9">
    <source>
        <dbReference type="ARBA" id="ARBA00035120"/>
    </source>
</evidence>
<keyword evidence="4 11" id="KW-0812">Transmembrane</keyword>
<accession>D1C4M3</accession>
<dbReference type="HOGENOM" id="CLU_114342_2_1_0"/>
<keyword evidence="5 11" id="KW-1133">Transmembrane helix</keyword>
<evidence type="ECO:0000256" key="1">
    <source>
        <dbReference type="ARBA" id="ARBA00004651"/>
    </source>
</evidence>
<evidence type="ECO:0000313" key="13">
    <source>
        <dbReference type="Proteomes" id="UP000002027"/>
    </source>
</evidence>
<dbReference type="STRING" id="479434.Sthe_1756"/>
<dbReference type="AlphaFoldDB" id="D1C4M3"/>
<dbReference type="Pfam" id="PF02537">
    <property type="entry name" value="CRCB"/>
    <property type="match status" value="1"/>
</dbReference>
<evidence type="ECO:0000256" key="8">
    <source>
        <dbReference type="ARBA" id="ARBA00023303"/>
    </source>
</evidence>
<feature type="transmembrane region" description="Helical" evidence="11">
    <location>
        <begin position="33"/>
        <end position="55"/>
    </location>
</feature>
<keyword evidence="3" id="KW-0997">Cell inner membrane</keyword>
<evidence type="ECO:0000256" key="6">
    <source>
        <dbReference type="ARBA" id="ARBA00023065"/>
    </source>
</evidence>
<dbReference type="PANTHER" id="PTHR28259">
    <property type="entry name" value="FLUORIDE EXPORT PROTEIN 1-RELATED"/>
    <property type="match status" value="1"/>
</dbReference>
<evidence type="ECO:0000256" key="10">
    <source>
        <dbReference type="ARBA" id="ARBA00035585"/>
    </source>
</evidence>
<keyword evidence="13" id="KW-1185">Reference proteome</keyword>
<dbReference type="NCBIfam" id="TIGR00494">
    <property type="entry name" value="crcB"/>
    <property type="match status" value="1"/>
</dbReference>
<reference evidence="13" key="1">
    <citation type="submission" date="2009-11" db="EMBL/GenBank/DDBJ databases">
        <title>The complete chromosome 1 of Sphaerobacter thermophilus DSM 20745.</title>
        <authorList>
            <person name="Lucas S."/>
            <person name="Copeland A."/>
            <person name="Lapidus A."/>
            <person name="Glavina del Rio T."/>
            <person name="Dalin E."/>
            <person name="Tice H."/>
            <person name="Bruce D."/>
            <person name="Goodwin L."/>
            <person name="Pitluck S."/>
            <person name="Kyrpides N."/>
            <person name="Mavromatis K."/>
            <person name="Ivanova N."/>
            <person name="Mikhailova N."/>
            <person name="LaButti K.M."/>
            <person name="Clum A."/>
            <person name="Sun H.I."/>
            <person name="Brettin T."/>
            <person name="Detter J.C."/>
            <person name="Han C."/>
            <person name="Larimer F."/>
            <person name="Land M."/>
            <person name="Hauser L."/>
            <person name="Markowitz V."/>
            <person name="Cheng J.F."/>
            <person name="Hugenholtz P."/>
            <person name="Woyke T."/>
            <person name="Wu D."/>
            <person name="Steenblock K."/>
            <person name="Schneider S."/>
            <person name="Pukall R."/>
            <person name="Goeker M."/>
            <person name="Klenk H.P."/>
            <person name="Eisen J.A."/>
        </authorList>
    </citation>
    <scope>NUCLEOTIDE SEQUENCE [LARGE SCALE GENOMIC DNA]</scope>
    <source>
        <strain evidence="13">ATCC 49802 / DSM 20745 / S 6022</strain>
    </source>
</reference>
<gene>
    <name evidence="11" type="primary">fluC</name>
    <name evidence="11" type="synonym">crcB</name>
    <name evidence="12" type="ordered locus">Sthe_1756</name>
</gene>
<feature type="transmembrane region" description="Helical" evidence="11">
    <location>
        <begin position="67"/>
        <end position="85"/>
    </location>
</feature>
<dbReference type="RefSeq" id="WP_012872236.1">
    <property type="nucleotide sequence ID" value="NC_013523.1"/>
</dbReference>
<dbReference type="InParanoid" id="D1C4M3"/>
<dbReference type="GO" id="GO:0005886">
    <property type="term" value="C:plasma membrane"/>
    <property type="evidence" value="ECO:0007669"/>
    <property type="project" value="UniProtKB-SubCell"/>
</dbReference>
<comment type="function">
    <text evidence="11">Fluoride-specific ion channel. Important for reducing fluoride concentration in the cell, thus reducing its toxicity.</text>
</comment>
<dbReference type="HAMAP" id="MF_00454">
    <property type="entry name" value="FluC"/>
    <property type="match status" value="1"/>
</dbReference>
<dbReference type="KEGG" id="sti:Sthe_1756"/>
<organism evidence="12 13">
    <name type="scientific">Sphaerobacter thermophilus (strain ATCC 49802 / DSM 20745 / KCCM 41009 / NCIMB 13125 / S 6022)</name>
    <dbReference type="NCBI Taxonomy" id="479434"/>
    <lineage>
        <taxon>Bacteria</taxon>
        <taxon>Pseudomonadati</taxon>
        <taxon>Thermomicrobiota</taxon>
        <taxon>Thermomicrobia</taxon>
        <taxon>Sphaerobacterales</taxon>
        <taxon>Sphaerobacterineae</taxon>
        <taxon>Sphaerobacteraceae</taxon>
        <taxon>Sphaerobacter</taxon>
    </lineage>
</organism>
<evidence type="ECO:0000256" key="5">
    <source>
        <dbReference type="ARBA" id="ARBA00022989"/>
    </source>
</evidence>
<evidence type="ECO:0000256" key="2">
    <source>
        <dbReference type="ARBA" id="ARBA00022475"/>
    </source>
</evidence>
<keyword evidence="8 11" id="KW-0407">Ion channel</keyword>
<evidence type="ECO:0000256" key="3">
    <source>
        <dbReference type="ARBA" id="ARBA00022519"/>
    </source>
</evidence>
<dbReference type="GO" id="GO:0062054">
    <property type="term" value="F:fluoride channel activity"/>
    <property type="evidence" value="ECO:0007669"/>
    <property type="project" value="UniProtKB-UniRule"/>
</dbReference>
<dbReference type="PANTHER" id="PTHR28259:SF1">
    <property type="entry name" value="FLUORIDE EXPORT PROTEIN 1-RELATED"/>
    <property type="match status" value="1"/>
</dbReference>
<dbReference type="Proteomes" id="UP000002027">
    <property type="component" value="Chromosome 1"/>
</dbReference>
<evidence type="ECO:0000256" key="7">
    <source>
        <dbReference type="ARBA" id="ARBA00023136"/>
    </source>
</evidence>
<feature type="binding site" evidence="11">
    <location>
        <position position="75"/>
    </location>
    <ligand>
        <name>Na(+)</name>
        <dbReference type="ChEBI" id="CHEBI:29101"/>
        <note>structural</note>
    </ligand>
</feature>
<comment type="activity regulation">
    <text evidence="11">Na(+) is not transported, but it plays an essential structural role and its presence is essential for fluoride channel function.</text>
</comment>
<dbReference type="GO" id="GO:0140114">
    <property type="term" value="P:cellular detoxification of fluoride"/>
    <property type="evidence" value="ECO:0007669"/>
    <property type="project" value="UniProtKB-UniRule"/>
</dbReference>
<feature type="binding site" evidence="11">
    <location>
        <position position="78"/>
    </location>
    <ligand>
        <name>Na(+)</name>
        <dbReference type="ChEBI" id="CHEBI:29101"/>
        <note>structural</note>
    </ligand>
</feature>
<keyword evidence="2 11" id="KW-1003">Cell membrane</keyword>
<proteinExistence type="inferred from homology"/>
<keyword evidence="11" id="KW-0813">Transport</keyword>
<dbReference type="FunCoup" id="D1C4M3">
    <property type="interactions" value="226"/>
</dbReference>